<dbReference type="OrthoDB" id="3627316at2"/>
<evidence type="ECO:0000313" key="1">
    <source>
        <dbReference type="EMBL" id="KHF42474.1"/>
    </source>
</evidence>
<dbReference type="EMBL" id="JRZE01000006">
    <property type="protein sequence ID" value="KHF42474.1"/>
    <property type="molecule type" value="Genomic_DNA"/>
</dbReference>
<dbReference type="RefSeq" id="WP_037311467.1">
    <property type="nucleotide sequence ID" value="NZ_FOWS01000001.1"/>
</dbReference>
<reference evidence="1 2" key="1">
    <citation type="submission" date="2014-10" db="EMBL/GenBank/DDBJ databases">
        <title>Genome sequence of Micropolyspora internatus JCM3315.</title>
        <authorList>
            <person name="Shin S.-K."/>
            <person name="Yi H."/>
        </authorList>
    </citation>
    <scope>NUCLEOTIDE SEQUENCE [LARGE SCALE GENOMIC DNA]</scope>
    <source>
        <strain evidence="1 2">JCM 3315</strain>
    </source>
</reference>
<sequence length="144" mass="16108">MNPTSADVRDLAERLTDATRHDDVDTLAALLASIVDRNAVLAEFYEPVLAKFVVDVARTLRYRFGEEDADNVFTVDLMDGQENPVVIDELDPALRAVLRAVLAQLNGDDDDARFQLSLVEADPEPLSRLDALWHVLLWSVVFED</sequence>
<name>A0A837D7S9_9PSEU</name>
<comment type="caution">
    <text evidence="1">The sequence shown here is derived from an EMBL/GenBank/DDBJ whole genome shotgun (WGS) entry which is preliminary data.</text>
</comment>
<accession>A0A837D7S9</accession>
<proteinExistence type="predicted"/>
<protein>
    <submittedName>
        <fullName evidence="1">Uncharacterized protein</fullName>
    </submittedName>
</protein>
<dbReference type="AlphaFoldDB" id="A0A837D7S9"/>
<organism evidence="1 2">
    <name type="scientific">Saccharomonospora viridis</name>
    <dbReference type="NCBI Taxonomy" id="1852"/>
    <lineage>
        <taxon>Bacteria</taxon>
        <taxon>Bacillati</taxon>
        <taxon>Actinomycetota</taxon>
        <taxon>Actinomycetes</taxon>
        <taxon>Pseudonocardiales</taxon>
        <taxon>Pseudonocardiaceae</taxon>
        <taxon>Saccharomonospora</taxon>
    </lineage>
</organism>
<dbReference type="Proteomes" id="UP000030848">
    <property type="component" value="Unassembled WGS sequence"/>
</dbReference>
<gene>
    <name evidence="1" type="ORF">MINT15_26760</name>
</gene>
<evidence type="ECO:0000313" key="2">
    <source>
        <dbReference type="Proteomes" id="UP000030848"/>
    </source>
</evidence>